<keyword evidence="4" id="KW-0819">tRNA processing</keyword>
<dbReference type="PROSITE" id="PS01136">
    <property type="entry name" value="UPF0034"/>
    <property type="match status" value="1"/>
</dbReference>
<evidence type="ECO:0000256" key="12">
    <source>
        <dbReference type="ARBA" id="ARBA00048934"/>
    </source>
</evidence>
<evidence type="ECO:0000256" key="9">
    <source>
        <dbReference type="ARBA" id="ARBA00038890"/>
    </source>
</evidence>
<dbReference type="InterPro" id="IPR035587">
    <property type="entry name" value="DUS-like_FMN-bd"/>
</dbReference>
<gene>
    <name evidence="16" type="ORF">OEZ85_013397</name>
</gene>
<dbReference type="CDD" id="cd02801">
    <property type="entry name" value="DUS_like_FMN"/>
    <property type="match status" value="1"/>
</dbReference>
<protein>
    <recommendedName>
        <fullName evidence="9">tRNA-dihydrouridine(16/17) synthase [NAD(P)(+)]</fullName>
        <ecNumber evidence="9">1.3.1.88</ecNumber>
    </recommendedName>
</protein>
<keyword evidence="2" id="KW-0285">Flavoprotein</keyword>
<evidence type="ECO:0000256" key="11">
    <source>
        <dbReference type="ARBA" id="ARBA00047652"/>
    </source>
</evidence>
<dbReference type="SUPFAM" id="SSF51395">
    <property type="entry name" value="FMN-linked oxidoreductases"/>
    <property type="match status" value="1"/>
</dbReference>
<evidence type="ECO:0000256" key="2">
    <source>
        <dbReference type="ARBA" id="ARBA00022630"/>
    </source>
</evidence>
<keyword evidence="3" id="KW-0288">FMN</keyword>
<feature type="region of interest" description="Disordered" evidence="14">
    <location>
        <begin position="415"/>
        <end position="468"/>
    </location>
</feature>
<evidence type="ECO:0000256" key="14">
    <source>
        <dbReference type="SAM" id="MobiDB-lite"/>
    </source>
</evidence>
<proteinExistence type="inferred from homology"/>
<evidence type="ECO:0000256" key="7">
    <source>
        <dbReference type="ARBA" id="ARBA00023027"/>
    </source>
</evidence>
<accession>A0ABY8UAP7</accession>
<name>A0ABY8UAP7_TETOB</name>
<evidence type="ECO:0000256" key="1">
    <source>
        <dbReference type="ARBA" id="ARBA00001917"/>
    </source>
</evidence>
<dbReference type="InterPro" id="IPR018517">
    <property type="entry name" value="tRNA_hU_synthase_CS"/>
</dbReference>
<evidence type="ECO:0000256" key="5">
    <source>
        <dbReference type="ARBA" id="ARBA00022857"/>
    </source>
</evidence>
<feature type="compositionally biased region" description="Low complexity" evidence="14">
    <location>
        <begin position="415"/>
        <end position="439"/>
    </location>
</feature>
<evidence type="ECO:0000259" key="15">
    <source>
        <dbReference type="Pfam" id="PF01207"/>
    </source>
</evidence>
<dbReference type="InterPro" id="IPR013785">
    <property type="entry name" value="Aldolase_TIM"/>
</dbReference>
<dbReference type="EC" id="1.3.1.88" evidence="9"/>
<evidence type="ECO:0000313" key="16">
    <source>
        <dbReference type="EMBL" id="WIA16743.1"/>
    </source>
</evidence>
<dbReference type="EMBL" id="CP126214">
    <property type="protein sequence ID" value="WIA16743.1"/>
    <property type="molecule type" value="Genomic_DNA"/>
</dbReference>
<evidence type="ECO:0000256" key="10">
    <source>
        <dbReference type="ARBA" id="ARBA00047287"/>
    </source>
</evidence>
<comment type="catalytic activity">
    <reaction evidence="11">
        <text>5,6-dihydrouridine(16) in tRNA + NADP(+) = uridine(16) in tRNA + NADPH + H(+)</text>
        <dbReference type="Rhea" id="RHEA:53376"/>
        <dbReference type="Rhea" id="RHEA-COMP:13543"/>
        <dbReference type="Rhea" id="RHEA-COMP:13544"/>
        <dbReference type="ChEBI" id="CHEBI:15378"/>
        <dbReference type="ChEBI" id="CHEBI:57783"/>
        <dbReference type="ChEBI" id="CHEBI:58349"/>
        <dbReference type="ChEBI" id="CHEBI:65315"/>
        <dbReference type="ChEBI" id="CHEBI:74443"/>
        <dbReference type="EC" id="1.3.1.88"/>
    </reaction>
    <physiologicalReaction direction="right-to-left" evidence="11">
        <dbReference type="Rhea" id="RHEA:53378"/>
    </physiologicalReaction>
</comment>
<feature type="domain" description="DUS-like FMN-binding" evidence="15">
    <location>
        <begin position="56"/>
        <end position="315"/>
    </location>
</feature>
<comment type="similarity">
    <text evidence="8">Belongs to the Dus family. Dus1 subfamily.</text>
</comment>
<dbReference type="PANTHER" id="PTHR11082:SF5">
    <property type="entry name" value="TRNA-DIHYDROURIDINE(16_17) SYNTHASE [NAD(P)(+)]-LIKE"/>
    <property type="match status" value="1"/>
</dbReference>
<sequence>MTVAVADAPTVEAAAHAGSSSQPSVDRPPYSGAALEAHVQRSWDYFKSLGSPKWHVAPMVDQSELPFRMLCRAHGAEAAYTPMLHSRLFLEQHKYREEHFSTCPGDRPLFIQFCANDPDTFVAAAQIVQEHADYIDLNLGCPQRIAKRGFYGAFLMDDLQLIEQLVTAAASRLAKPVSCKIRLFPDISKTIEYARMLQAAGCSLLAVHGRLRECKDNSAVRADWDGIAAVRAAVQIPVLANGDVQCMADAQRLMAHTKADGVMSAEPLLSDPALFSSSRQPEATISHMESYQVCVEYLDLVASYPSHARMVKGHVHKLLRGWLAEFTELRERIQRDASGGDLTVLRSLVAELGEQIAATGRDYPIPKLTERKLKQMEKEAAKQTSIQEQEREAAGLAAIGAAVAAEPQQQQQQLVQQQQQETLLQQQQQQEGREQPQQLGKQAAGDCLDEPAQKRQQTMPAEAAAVGV</sequence>
<comment type="cofactor">
    <cofactor evidence="1">
        <name>FMN</name>
        <dbReference type="ChEBI" id="CHEBI:58210"/>
    </cofactor>
</comment>
<keyword evidence="17" id="KW-1185">Reference proteome</keyword>
<evidence type="ECO:0000256" key="8">
    <source>
        <dbReference type="ARBA" id="ARBA00038313"/>
    </source>
</evidence>
<evidence type="ECO:0000256" key="3">
    <source>
        <dbReference type="ARBA" id="ARBA00022643"/>
    </source>
</evidence>
<comment type="catalytic activity">
    <reaction evidence="13">
        <text>5,6-dihydrouridine(17) in tRNA + NADP(+) = uridine(17) in tRNA + NADPH + H(+)</text>
        <dbReference type="Rhea" id="RHEA:53368"/>
        <dbReference type="Rhea" id="RHEA-COMP:13541"/>
        <dbReference type="Rhea" id="RHEA-COMP:13542"/>
        <dbReference type="ChEBI" id="CHEBI:15378"/>
        <dbReference type="ChEBI" id="CHEBI:57783"/>
        <dbReference type="ChEBI" id="CHEBI:58349"/>
        <dbReference type="ChEBI" id="CHEBI:65315"/>
        <dbReference type="ChEBI" id="CHEBI:74443"/>
        <dbReference type="EC" id="1.3.1.88"/>
    </reaction>
    <physiologicalReaction direction="right-to-left" evidence="13">
        <dbReference type="Rhea" id="RHEA:53370"/>
    </physiologicalReaction>
</comment>
<dbReference type="PANTHER" id="PTHR11082">
    <property type="entry name" value="TRNA-DIHYDROURIDINE SYNTHASE"/>
    <property type="match status" value="1"/>
</dbReference>
<evidence type="ECO:0000256" key="13">
    <source>
        <dbReference type="ARBA" id="ARBA00049467"/>
    </source>
</evidence>
<dbReference type="Gene3D" id="3.20.20.70">
    <property type="entry name" value="Aldolase class I"/>
    <property type="match status" value="1"/>
</dbReference>
<dbReference type="Pfam" id="PF01207">
    <property type="entry name" value="Dus"/>
    <property type="match status" value="1"/>
</dbReference>
<organism evidence="16 17">
    <name type="scientific">Tetradesmus obliquus</name>
    <name type="common">Green alga</name>
    <name type="synonym">Acutodesmus obliquus</name>
    <dbReference type="NCBI Taxonomy" id="3088"/>
    <lineage>
        <taxon>Eukaryota</taxon>
        <taxon>Viridiplantae</taxon>
        <taxon>Chlorophyta</taxon>
        <taxon>core chlorophytes</taxon>
        <taxon>Chlorophyceae</taxon>
        <taxon>CS clade</taxon>
        <taxon>Sphaeropleales</taxon>
        <taxon>Scenedesmaceae</taxon>
        <taxon>Tetradesmus</taxon>
    </lineage>
</organism>
<keyword evidence="5" id="KW-0521">NADP</keyword>
<evidence type="ECO:0000256" key="4">
    <source>
        <dbReference type="ARBA" id="ARBA00022694"/>
    </source>
</evidence>
<evidence type="ECO:0000256" key="6">
    <source>
        <dbReference type="ARBA" id="ARBA00023002"/>
    </source>
</evidence>
<keyword evidence="7" id="KW-0520">NAD</keyword>
<dbReference type="Proteomes" id="UP001244341">
    <property type="component" value="Chromosome 7b"/>
</dbReference>
<comment type="catalytic activity">
    <reaction evidence="10">
        <text>5,6-dihydrouridine(17) in tRNA + NAD(+) = uridine(17) in tRNA + NADH + H(+)</text>
        <dbReference type="Rhea" id="RHEA:53372"/>
        <dbReference type="Rhea" id="RHEA-COMP:13541"/>
        <dbReference type="Rhea" id="RHEA-COMP:13542"/>
        <dbReference type="ChEBI" id="CHEBI:15378"/>
        <dbReference type="ChEBI" id="CHEBI:57540"/>
        <dbReference type="ChEBI" id="CHEBI:57945"/>
        <dbReference type="ChEBI" id="CHEBI:65315"/>
        <dbReference type="ChEBI" id="CHEBI:74443"/>
        <dbReference type="EC" id="1.3.1.88"/>
    </reaction>
    <physiologicalReaction direction="right-to-left" evidence="10">
        <dbReference type="Rhea" id="RHEA:53374"/>
    </physiologicalReaction>
</comment>
<evidence type="ECO:0000313" key="17">
    <source>
        <dbReference type="Proteomes" id="UP001244341"/>
    </source>
</evidence>
<comment type="catalytic activity">
    <reaction evidence="12">
        <text>5,6-dihydrouridine(16) in tRNA + NAD(+) = uridine(16) in tRNA + NADH + H(+)</text>
        <dbReference type="Rhea" id="RHEA:53380"/>
        <dbReference type="Rhea" id="RHEA-COMP:13543"/>
        <dbReference type="Rhea" id="RHEA-COMP:13544"/>
        <dbReference type="ChEBI" id="CHEBI:15378"/>
        <dbReference type="ChEBI" id="CHEBI:57540"/>
        <dbReference type="ChEBI" id="CHEBI:57945"/>
        <dbReference type="ChEBI" id="CHEBI:65315"/>
        <dbReference type="ChEBI" id="CHEBI:74443"/>
        <dbReference type="EC" id="1.3.1.88"/>
    </reaction>
    <physiologicalReaction direction="right-to-left" evidence="12">
        <dbReference type="Rhea" id="RHEA:53382"/>
    </physiologicalReaction>
</comment>
<keyword evidence="6" id="KW-0560">Oxidoreductase</keyword>
<reference evidence="16 17" key="1">
    <citation type="submission" date="2023-05" db="EMBL/GenBank/DDBJ databases">
        <title>A 100% complete, gapless, phased diploid assembly of the Scenedesmus obliquus UTEX 3031 genome.</title>
        <authorList>
            <person name="Biondi T.C."/>
            <person name="Hanschen E.R."/>
            <person name="Kwon T."/>
            <person name="Eng W."/>
            <person name="Kruse C.P.S."/>
            <person name="Koehler S.I."/>
            <person name="Kunde Y."/>
            <person name="Gleasner C.D."/>
            <person name="You Mak K.T."/>
            <person name="Polle J."/>
            <person name="Hovde B.T."/>
            <person name="Starkenburg S.R."/>
        </authorList>
    </citation>
    <scope>NUCLEOTIDE SEQUENCE [LARGE SCALE GENOMIC DNA]</scope>
    <source>
        <strain evidence="16 17">DOE0152z</strain>
    </source>
</reference>